<keyword evidence="4" id="KW-0378">Hydrolase</keyword>
<keyword evidence="2" id="KW-0732">Signal</keyword>
<feature type="signal peptide" evidence="2">
    <location>
        <begin position="1"/>
        <end position="22"/>
    </location>
</feature>
<feature type="domain" description="Dienelactone hydrolase" evidence="3">
    <location>
        <begin position="93"/>
        <end position="254"/>
    </location>
</feature>
<name>A0A517SPB4_9BACT</name>
<dbReference type="PANTHER" id="PTHR22946">
    <property type="entry name" value="DIENELACTONE HYDROLASE DOMAIN-CONTAINING PROTEIN-RELATED"/>
    <property type="match status" value="1"/>
</dbReference>
<dbReference type="AlphaFoldDB" id="A0A517SPB4"/>
<dbReference type="GO" id="GO:0016787">
    <property type="term" value="F:hydrolase activity"/>
    <property type="evidence" value="ECO:0007669"/>
    <property type="project" value="UniProtKB-KW"/>
</dbReference>
<dbReference type="Gene3D" id="3.40.50.1820">
    <property type="entry name" value="alpha/beta hydrolase"/>
    <property type="match status" value="1"/>
</dbReference>
<evidence type="ECO:0000256" key="2">
    <source>
        <dbReference type="SAM" id="SignalP"/>
    </source>
</evidence>
<keyword evidence="5" id="KW-1185">Reference proteome</keyword>
<dbReference type="PANTHER" id="PTHR22946:SF0">
    <property type="entry name" value="DIENELACTONE HYDROLASE DOMAIN-CONTAINING PROTEIN"/>
    <property type="match status" value="1"/>
</dbReference>
<evidence type="ECO:0000313" key="5">
    <source>
        <dbReference type="Proteomes" id="UP000315003"/>
    </source>
</evidence>
<dbReference type="InterPro" id="IPR050261">
    <property type="entry name" value="FrsA_esterase"/>
</dbReference>
<dbReference type="EMBL" id="CP036272">
    <property type="protein sequence ID" value="QDT57956.1"/>
    <property type="molecule type" value="Genomic_DNA"/>
</dbReference>
<accession>A0A517SPB4</accession>
<dbReference type="InterPro" id="IPR029058">
    <property type="entry name" value="AB_hydrolase_fold"/>
</dbReference>
<evidence type="ECO:0000313" key="4">
    <source>
        <dbReference type="EMBL" id="QDT57956.1"/>
    </source>
</evidence>
<dbReference type="Pfam" id="PF01738">
    <property type="entry name" value="DLH"/>
    <property type="match status" value="1"/>
</dbReference>
<dbReference type="EC" id="3.1.1.-" evidence="4"/>
<proteinExistence type="predicted"/>
<dbReference type="RefSeq" id="WP_419187982.1">
    <property type="nucleotide sequence ID" value="NZ_CP036272.1"/>
</dbReference>
<feature type="region of interest" description="Disordered" evidence="1">
    <location>
        <begin position="254"/>
        <end position="273"/>
    </location>
</feature>
<dbReference type="SUPFAM" id="SSF53474">
    <property type="entry name" value="alpha/beta-Hydrolases"/>
    <property type="match status" value="1"/>
</dbReference>
<dbReference type="InterPro" id="IPR002925">
    <property type="entry name" value="Dienelactn_hydro"/>
</dbReference>
<evidence type="ECO:0000259" key="3">
    <source>
        <dbReference type="Pfam" id="PF01738"/>
    </source>
</evidence>
<feature type="chain" id="PRO_5021931742" evidence="2">
    <location>
        <begin position="23"/>
        <end position="683"/>
    </location>
</feature>
<sequence precursor="true">MRTLPTLLSLVLCCCANSLLVAQPSSNNDRSQDTLPPMTAQSLPADIPSLWATFDPAKDPLDVQVLHRYQQDHVTIEMISYVVGTFKGKQVRMGGYLAYPSKPMGRVPGVVQIHGGGQRAMAELAFGVAQNGYAVLSTNWGGRLMQHQEPGQPGEGKVGTDWSPLDATQKHNGWYAKTQPDPLTYDDFDSPRNNNWFLINLANKRAITLLQQLDFVDPDRIGVHGHSMGGKLSVMLAGTDDRVKVAVPSCGGTGAAPAALKQRKGNSSRPQPLQPLYAKYIDDTRMLQDVRCPILYRGPQNDFNGMLSNLAFNWPAIPADTPVRFSITPHMNHRHAAECDFTHLLMFEQYLKGTYELPKTPAINVDLHGDETGPIVTVLPDRPAEVERVEIYYSQDPNGQFRFNRSARVEKQGDAYVASAPITSSDLGFFTLANVYYKHPQALQLHGPRWKKDPAELFALSTNVQKFEIPEVQKAQPAVTDVTTRLIESSFANDGKPDWYRYSSDRLNTRKIRDPKWRGPIGAKLSLDVLDPIGENLILEFTFNSYSKYGREFPSGDFYCVVPMMASDDWQTLTIDISDLKPKLANQTDLPADWQTLDHMTIADQLEAVADGQRKVFKSNARRGQGRQMRNLKWVGGTYPKTILLNGGGLELDAKAYQQQFNDQIDVSIGLEEKVDGLQPAQD</sequence>
<protein>
    <submittedName>
        <fullName evidence="4">Acetyl esterase Axe7A</fullName>
        <ecNumber evidence="4">3.1.1.-</ecNumber>
    </submittedName>
</protein>
<reference evidence="4 5" key="1">
    <citation type="submission" date="2019-02" db="EMBL/GenBank/DDBJ databases">
        <title>Deep-cultivation of Planctomycetes and their phenomic and genomic characterization uncovers novel biology.</title>
        <authorList>
            <person name="Wiegand S."/>
            <person name="Jogler M."/>
            <person name="Boedeker C."/>
            <person name="Pinto D."/>
            <person name="Vollmers J."/>
            <person name="Rivas-Marin E."/>
            <person name="Kohn T."/>
            <person name="Peeters S.H."/>
            <person name="Heuer A."/>
            <person name="Rast P."/>
            <person name="Oberbeckmann S."/>
            <person name="Bunk B."/>
            <person name="Jeske O."/>
            <person name="Meyerdierks A."/>
            <person name="Storesund J.E."/>
            <person name="Kallscheuer N."/>
            <person name="Luecker S."/>
            <person name="Lage O.M."/>
            <person name="Pohl T."/>
            <person name="Merkel B.J."/>
            <person name="Hornburger P."/>
            <person name="Mueller R.-W."/>
            <person name="Bruemmer F."/>
            <person name="Labrenz M."/>
            <person name="Spormann A.M."/>
            <person name="Op den Camp H."/>
            <person name="Overmann J."/>
            <person name="Amann R."/>
            <person name="Jetten M.S.M."/>
            <person name="Mascher T."/>
            <person name="Medema M.H."/>
            <person name="Devos D.P."/>
            <person name="Kaster A.-K."/>
            <person name="Ovreas L."/>
            <person name="Rohde M."/>
            <person name="Galperin M.Y."/>
            <person name="Jogler C."/>
        </authorList>
    </citation>
    <scope>NUCLEOTIDE SEQUENCE [LARGE SCALE GENOMIC DNA]</scope>
    <source>
        <strain evidence="4 5">SV_7m_r</strain>
    </source>
</reference>
<organism evidence="4 5">
    <name type="scientific">Stieleria bergensis</name>
    <dbReference type="NCBI Taxonomy" id="2528025"/>
    <lineage>
        <taxon>Bacteria</taxon>
        <taxon>Pseudomonadati</taxon>
        <taxon>Planctomycetota</taxon>
        <taxon>Planctomycetia</taxon>
        <taxon>Pirellulales</taxon>
        <taxon>Pirellulaceae</taxon>
        <taxon>Stieleria</taxon>
    </lineage>
</organism>
<gene>
    <name evidence="4" type="primary">axe7A</name>
    <name evidence="4" type="ORF">SV7mr_04440</name>
</gene>
<evidence type="ECO:0000256" key="1">
    <source>
        <dbReference type="SAM" id="MobiDB-lite"/>
    </source>
</evidence>
<dbReference type="Proteomes" id="UP000315003">
    <property type="component" value="Chromosome"/>
</dbReference>